<reference evidence="1 2" key="1">
    <citation type="submission" date="2021-02" db="EMBL/GenBank/DDBJ databases">
        <title>Complete genome of Desulfoluna sp. strain ASN36.</title>
        <authorList>
            <person name="Takahashi A."/>
            <person name="Kojima H."/>
            <person name="Fukui M."/>
        </authorList>
    </citation>
    <scope>NUCLEOTIDE SEQUENCE [LARGE SCALE GENOMIC DNA]</scope>
    <source>
        <strain evidence="1 2">ASN36</strain>
    </source>
</reference>
<sequence length="60" mass="6583">MTPDNTTQIPYREGLPSEIDMMFISRVSWAHMQGVRGDAVGTYRNPLTTHQMSSTGSPAG</sequence>
<evidence type="ECO:0000313" key="2">
    <source>
        <dbReference type="Proteomes" id="UP001320148"/>
    </source>
</evidence>
<accession>A0ABM7PJ73</accession>
<organism evidence="1 2">
    <name type="scientific">Desulfoluna limicola</name>
    <dbReference type="NCBI Taxonomy" id="2810562"/>
    <lineage>
        <taxon>Bacteria</taxon>
        <taxon>Pseudomonadati</taxon>
        <taxon>Thermodesulfobacteriota</taxon>
        <taxon>Desulfobacteria</taxon>
        <taxon>Desulfobacterales</taxon>
        <taxon>Desulfolunaceae</taxon>
        <taxon>Desulfoluna</taxon>
    </lineage>
</organism>
<protein>
    <submittedName>
        <fullName evidence="1">Uncharacterized protein</fullName>
    </submittedName>
</protein>
<proteinExistence type="predicted"/>
<name>A0ABM7PJ73_9BACT</name>
<keyword evidence="2" id="KW-1185">Reference proteome</keyword>
<dbReference type="Proteomes" id="UP001320148">
    <property type="component" value="Chromosome"/>
</dbReference>
<evidence type="ECO:0000313" key="1">
    <source>
        <dbReference type="EMBL" id="BCS97618.1"/>
    </source>
</evidence>
<dbReference type="EMBL" id="AP024488">
    <property type="protein sequence ID" value="BCS97618.1"/>
    <property type="molecule type" value="Genomic_DNA"/>
</dbReference>
<gene>
    <name evidence="1" type="ORF">DSLASN_32500</name>
</gene>